<evidence type="ECO:0000313" key="8">
    <source>
        <dbReference type="Proteomes" id="UP000183809"/>
    </source>
</evidence>
<keyword evidence="3" id="KW-0804">Transcription</keyword>
<feature type="compositionally biased region" description="Low complexity" evidence="5">
    <location>
        <begin position="521"/>
        <end position="553"/>
    </location>
</feature>
<feature type="compositionally biased region" description="Low complexity" evidence="5">
    <location>
        <begin position="233"/>
        <end position="250"/>
    </location>
</feature>
<dbReference type="InterPro" id="IPR050140">
    <property type="entry name" value="SRY-related_HMG-box_TF-like"/>
</dbReference>
<dbReference type="OrthoDB" id="6247875at2759"/>
<keyword evidence="8" id="KW-1185">Reference proteome</keyword>
<evidence type="ECO:0000313" key="7">
    <source>
        <dbReference type="EMBL" id="OJD35942.1"/>
    </source>
</evidence>
<feature type="compositionally biased region" description="Low complexity" evidence="5">
    <location>
        <begin position="278"/>
        <end position="293"/>
    </location>
</feature>
<gene>
    <name evidence="7" type="ORF">BKCO1_1400051</name>
</gene>
<dbReference type="InterPro" id="IPR009071">
    <property type="entry name" value="HMG_box_dom"/>
</dbReference>
<dbReference type="RefSeq" id="XP_020132202.1">
    <property type="nucleotide sequence ID" value="XM_020271128.1"/>
</dbReference>
<sequence length="815" mass="85671">MMDVEMSEPGAGKGEKSASSSRKASTTVSTRSSRRTASPSRSSKQDDAAPPTPESPPFRLTRKRAASLADKGDREEDDVVEDITPTTTHSRMSSGGASVGSVASPANHVCLCQPDPKIPRPRNAFILYRQHHQAAIVAQHPGLANPEISKIIGEQWKSQPEAVRNEWKALAEEEKLRHQQQYPEYRYQPRRGGRRGSLTALNTATDKHLCAKCGGRSITTPTTPFPSHHHGHNAAAATTASASSPSSNVPMLPPPTPSSALTPTSRYLPPMMSSLAINTGASGSSNNTNNTNALPRRTSSTARPSPLTNLHAARANSRDEHPMDMQMLSPLSPDAKRRRLHQTYVPPPSASSTPRSASLSQQQQQQPGTPYPFPSADPRRQSLPRPDMLRGGGGSISSPRHNNNGNNNNSGSTYHLQRDGSNNLTLPPLQTAANSSHHNHHHHHHHPYPAGAAAAASAIAARHAGSSSGGGGPGTPVSSEALLPAAAAVAATRKVGPEATIWSKILILGKIAPPYRGVGTAAAAGAGPSSSSAVSSRSSSLSSPSSSSQQQQQNRGEEKSENKKGKKGKGEKVRGAIVAVEGDDVAAARAMGKWLEESFNKSGEVWARVAEAPRGPDEAVVVGRGAGTGTGGDGEAGDGDVEGAGGNGGGGGGVVVGIGDYIQVIAEWHGKTKEMVEFITSPPSGGTPADGGESNGEAVADRRTPVLIMPTYSLRATDAWASRLHVGDNYARSDHWQWSATLWRGIVGPDITVYVRDVSELDLPVGKPVDVLEQGASKCLMVKRVVGKEIEESALRRLGFEIGELIRSVSQVNGK</sequence>
<feature type="region of interest" description="Disordered" evidence="5">
    <location>
        <begin position="1"/>
        <end position="100"/>
    </location>
</feature>
<evidence type="ECO:0000259" key="6">
    <source>
        <dbReference type="PROSITE" id="PS50118"/>
    </source>
</evidence>
<dbReference type="GO" id="GO:0000122">
    <property type="term" value="P:negative regulation of transcription by RNA polymerase II"/>
    <property type="evidence" value="ECO:0007669"/>
    <property type="project" value="TreeGrafter"/>
</dbReference>
<protein>
    <submittedName>
        <fullName evidence="7">Hmg box protein</fullName>
    </submittedName>
</protein>
<reference evidence="7 8" key="1">
    <citation type="submission" date="2016-10" db="EMBL/GenBank/DDBJ databases">
        <title>Proteomics and genomics reveal pathogen-plant mechanisms compatible with a hemibiotrophic lifestyle of Diplodia corticola.</title>
        <authorList>
            <person name="Fernandes I."/>
            <person name="De Jonge R."/>
            <person name="Van De Peer Y."/>
            <person name="Devreese B."/>
            <person name="Alves A."/>
            <person name="Esteves A.C."/>
        </authorList>
    </citation>
    <scope>NUCLEOTIDE SEQUENCE [LARGE SCALE GENOMIC DNA]</scope>
    <source>
        <strain evidence="7 8">CBS 112549</strain>
    </source>
</reference>
<feature type="region of interest" description="Disordered" evidence="5">
    <location>
        <begin position="221"/>
        <end position="308"/>
    </location>
</feature>
<feature type="region of interest" description="Disordered" evidence="5">
    <location>
        <begin position="521"/>
        <end position="575"/>
    </location>
</feature>
<feature type="compositionally biased region" description="Basic residues" evidence="5">
    <location>
        <begin position="437"/>
        <end position="447"/>
    </location>
</feature>
<feature type="compositionally biased region" description="Low complexity" evidence="5">
    <location>
        <begin position="350"/>
        <end position="366"/>
    </location>
</feature>
<evidence type="ECO:0000256" key="1">
    <source>
        <dbReference type="ARBA" id="ARBA00023015"/>
    </source>
</evidence>
<feature type="compositionally biased region" description="Low complexity" evidence="5">
    <location>
        <begin position="402"/>
        <end position="412"/>
    </location>
</feature>
<dbReference type="GO" id="GO:0001228">
    <property type="term" value="F:DNA-binding transcription activator activity, RNA polymerase II-specific"/>
    <property type="evidence" value="ECO:0007669"/>
    <property type="project" value="TreeGrafter"/>
</dbReference>
<dbReference type="GO" id="GO:0030154">
    <property type="term" value="P:cell differentiation"/>
    <property type="evidence" value="ECO:0007669"/>
    <property type="project" value="TreeGrafter"/>
</dbReference>
<evidence type="ECO:0000256" key="3">
    <source>
        <dbReference type="ARBA" id="ARBA00023163"/>
    </source>
</evidence>
<dbReference type="FunFam" id="1.10.30.10:FF:000041">
    <property type="entry name" value="HMG box family protein"/>
    <property type="match status" value="1"/>
</dbReference>
<proteinExistence type="predicted"/>
<dbReference type="SUPFAM" id="SSF47095">
    <property type="entry name" value="HMG-box"/>
    <property type="match status" value="1"/>
</dbReference>
<dbReference type="Pfam" id="PF00505">
    <property type="entry name" value="HMG_box"/>
    <property type="match status" value="1"/>
</dbReference>
<dbReference type="CDD" id="cd01389">
    <property type="entry name" value="HMG-box_ROX1-like"/>
    <property type="match status" value="1"/>
</dbReference>
<evidence type="ECO:0000256" key="5">
    <source>
        <dbReference type="SAM" id="MobiDB-lite"/>
    </source>
</evidence>
<feature type="DNA-binding region" description="HMG box" evidence="4">
    <location>
        <begin position="118"/>
        <end position="186"/>
    </location>
</feature>
<dbReference type="GO" id="GO:0000978">
    <property type="term" value="F:RNA polymerase II cis-regulatory region sequence-specific DNA binding"/>
    <property type="evidence" value="ECO:0007669"/>
    <property type="project" value="TreeGrafter"/>
</dbReference>
<dbReference type="AlphaFoldDB" id="A0A1J9R3D3"/>
<name>A0A1J9R3D3_9PEZI</name>
<dbReference type="SMART" id="SM00398">
    <property type="entry name" value="HMG"/>
    <property type="match status" value="1"/>
</dbReference>
<dbReference type="STRING" id="236234.A0A1J9R3D3"/>
<evidence type="ECO:0000256" key="2">
    <source>
        <dbReference type="ARBA" id="ARBA00023125"/>
    </source>
</evidence>
<dbReference type="InterPro" id="IPR036910">
    <property type="entry name" value="HMG_box_dom_sf"/>
</dbReference>
<feature type="compositionally biased region" description="Polar residues" evidence="5">
    <location>
        <begin position="297"/>
        <end position="308"/>
    </location>
</feature>
<feature type="region of interest" description="Disordered" evidence="5">
    <location>
        <begin position="344"/>
        <end position="476"/>
    </location>
</feature>
<dbReference type="GeneID" id="31011387"/>
<evidence type="ECO:0000256" key="4">
    <source>
        <dbReference type="PROSITE-ProRule" id="PRU00267"/>
    </source>
</evidence>
<dbReference type="Proteomes" id="UP000183809">
    <property type="component" value="Unassembled WGS sequence"/>
</dbReference>
<dbReference type="Gene3D" id="1.10.30.10">
    <property type="entry name" value="High mobility group box domain"/>
    <property type="match status" value="1"/>
</dbReference>
<feature type="compositionally biased region" description="Low complexity" evidence="5">
    <location>
        <begin position="17"/>
        <end position="42"/>
    </location>
</feature>
<dbReference type="EMBL" id="MNUE01000014">
    <property type="protein sequence ID" value="OJD35942.1"/>
    <property type="molecule type" value="Genomic_DNA"/>
</dbReference>
<feature type="compositionally biased region" description="Polar residues" evidence="5">
    <location>
        <begin position="413"/>
        <end position="425"/>
    </location>
</feature>
<keyword evidence="1" id="KW-0805">Transcription regulation</keyword>
<comment type="caution">
    <text evidence="7">The sequence shown here is derived from an EMBL/GenBank/DDBJ whole genome shotgun (WGS) entry which is preliminary data.</text>
</comment>
<feature type="compositionally biased region" description="Basic and acidic residues" evidence="5">
    <location>
        <begin position="555"/>
        <end position="574"/>
    </location>
</feature>
<dbReference type="PANTHER" id="PTHR10270">
    <property type="entry name" value="SOX TRANSCRIPTION FACTOR"/>
    <property type="match status" value="1"/>
</dbReference>
<dbReference type="GO" id="GO:0005634">
    <property type="term" value="C:nucleus"/>
    <property type="evidence" value="ECO:0007669"/>
    <property type="project" value="UniProtKB-UniRule"/>
</dbReference>
<keyword evidence="4" id="KW-0539">Nucleus</keyword>
<feature type="domain" description="HMG box" evidence="6">
    <location>
        <begin position="118"/>
        <end position="186"/>
    </location>
</feature>
<dbReference type="PROSITE" id="PS50118">
    <property type="entry name" value="HMG_BOX_2"/>
    <property type="match status" value="1"/>
</dbReference>
<feature type="compositionally biased region" description="Low complexity" evidence="5">
    <location>
        <begin position="448"/>
        <end position="466"/>
    </location>
</feature>
<dbReference type="PANTHER" id="PTHR10270:SF320">
    <property type="entry name" value="BOX TRANSCRIPTIONAL REGULATOR, PUTATIVE (AFU_ORTHOLOGUE AFUA_4G10820)-RELATED"/>
    <property type="match status" value="1"/>
</dbReference>
<keyword evidence="2 4" id="KW-0238">DNA-binding</keyword>
<organism evidence="7 8">
    <name type="scientific">Diplodia corticola</name>
    <dbReference type="NCBI Taxonomy" id="236234"/>
    <lineage>
        <taxon>Eukaryota</taxon>
        <taxon>Fungi</taxon>
        <taxon>Dikarya</taxon>
        <taxon>Ascomycota</taxon>
        <taxon>Pezizomycotina</taxon>
        <taxon>Dothideomycetes</taxon>
        <taxon>Dothideomycetes incertae sedis</taxon>
        <taxon>Botryosphaeriales</taxon>
        <taxon>Botryosphaeriaceae</taxon>
        <taxon>Diplodia</taxon>
    </lineage>
</organism>
<accession>A0A1J9R3D3</accession>